<dbReference type="InterPro" id="IPR001789">
    <property type="entry name" value="Sig_transdc_resp-reg_receiver"/>
</dbReference>
<evidence type="ECO:0000313" key="10">
    <source>
        <dbReference type="EMBL" id="CTQ78815.1"/>
    </source>
</evidence>
<dbReference type="Proteomes" id="UP000049983">
    <property type="component" value="Unassembled WGS sequence"/>
</dbReference>
<evidence type="ECO:0000256" key="5">
    <source>
        <dbReference type="ARBA" id="ARBA00023163"/>
    </source>
</evidence>
<gene>
    <name evidence="10" type="primary">tctD_2</name>
    <name evidence="10" type="ORF">LA5096_05846</name>
</gene>
<dbReference type="InterPro" id="IPR011006">
    <property type="entry name" value="CheY-like_superfamily"/>
</dbReference>
<evidence type="ECO:0000256" key="1">
    <source>
        <dbReference type="ARBA" id="ARBA00022553"/>
    </source>
</evidence>
<dbReference type="CDD" id="cd00383">
    <property type="entry name" value="trans_reg_C"/>
    <property type="match status" value="1"/>
</dbReference>
<dbReference type="Pfam" id="PF00486">
    <property type="entry name" value="Trans_reg_C"/>
    <property type="match status" value="1"/>
</dbReference>
<evidence type="ECO:0000256" key="6">
    <source>
        <dbReference type="PROSITE-ProRule" id="PRU00169"/>
    </source>
</evidence>
<keyword evidence="5" id="KW-0804">Transcription</keyword>
<dbReference type="SMART" id="SM00448">
    <property type="entry name" value="REC"/>
    <property type="match status" value="1"/>
</dbReference>
<feature type="domain" description="Response regulatory" evidence="8">
    <location>
        <begin position="2"/>
        <end position="116"/>
    </location>
</feature>
<dbReference type="Pfam" id="PF00072">
    <property type="entry name" value="Response_reg"/>
    <property type="match status" value="1"/>
</dbReference>
<dbReference type="OrthoDB" id="9802426at2"/>
<keyword evidence="11" id="KW-1185">Reference proteome</keyword>
<dbReference type="SUPFAM" id="SSF52172">
    <property type="entry name" value="CheY-like"/>
    <property type="match status" value="1"/>
</dbReference>
<dbReference type="RefSeq" id="WP_055120917.1">
    <property type="nucleotide sequence ID" value="NZ_CXWA01000012.1"/>
</dbReference>
<dbReference type="EMBL" id="CXWC01000016">
    <property type="protein sequence ID" value="CTQ78815.1"/>
    <property type="molecule type" value="Genomic_DNA"/>
</dbReference>
<evidence type="ECO:0000259" key="9">
    <source>
        <dbReference type="PROSITE" id="PS51755"/>
    </source>
</evidence>
<evidence type="ECO:0000256" key="4">
    <source>
        <dbReference type="ARBA" id="ARBA00023125"/>
    </source>
</evidence>
<keyword evidence="2" id="KW-0902">Two-component regulatory system</keyword>
<keyword evidence="1 6" id="KW-0597">Phosphoprotein</keyword>
<dbReference type="InterPro" id="IPR039420">
    <property type="entry name" value="WalR-like"/>
</dbReference>
<protein>
    <submittedName>
        <fullName evidence="10">Transcriptional regulatory protein tctD</fullName>
    </submittedName>
</protein>
<dbReference type="Gene3D" id="3.40.50.2300">
    <property type="match status" value="1"/>
</dbReference>
<dbReference type="GO" id="GO:0005829">
    <property type="term" value="C:cytosol"/>
    <property type="evidence" value="ECO:0007669"/>
    <property type="project" value="TreeGrafter"/>
</dbReference>
<feature type="domain" description="OmpR/PhoB-type" evidence="9">
    <location>
        <begin position="124"/>
        <end position="220"/>
    </location>
</feature>
<keyword evidence="3" id="KW-0805">Transcription regulation</keyword>
<name>A0A0M7AYS0_9HYPH</name>
<dbReference type="PANTHER" id="PTHR48111">
    <property type="entry name" value="REGULATOR OF RPOS"/>
    <property type="match status" value="1"/>
</dbReference>
<dbReference type="Gene3D" id="1.10.10.10">
    <property type="entry name" value="Winged helix-like DNA-binding domain superfamily/Winged helix DNA-binding domain"/>
    <property type="match status" value="1"/>
</dbReference>
<keyword evidence="4 7" id="KW-0238">DNA-binding</keyword>
<evidence type="ECO:0000256" key="3">
    <source>
        <dbReference type="ARBA" id="ARBA00023015"/>
    </source>
</evidence>
<dbReference type="STRING" id="311410.LA5095_05492"/>
<dbReference type="SMART" id="SM00862">
    <property type="entry name" value="Trans_reg_C"/>
    <property type="match status" value="1"/>
</dbReference>
<dbReference type="InterPro" id="IPR001867">
    <property type="entry name" value="OmpR/PhoB-type_DNA-bd"/>
</dbReference>
<dbReference type="GO" id="GO:0032993">
    <property type="term" value="C:protein-DNA complex"/>
    <property type="evidence" value="ECO:0007669"/>
    <property type="project" value="TreeGrafter"/>
</dbReference>
<dbReference type="Gene3D" id="6.10.250.690">
    <property type="match status" value="1"/>
</dbReference>
<dbReference type="AlphaFoldDB" id="A0A0M7AYS0"/>
<evidence type="ECO:0000256" key="7">
    <source>
        <dbReference type="PROSITE-ProRule" id="PRU01091"/>
    </source>
</evidence>
<feature type="DNA-binding region" description="OmpR/PhoB-type" evidence="7">
    <location>
        <begin position="124"/>
        <end position="220"/>
    </location>
</feature>
<proteinExistence type="predicted"/>
<reference evidence="11" key="1">
    <citation type="submission" date="2015-07" db="EMBL/GenBank/DDBJ databases">
        <authorList>
            <person name="Rodrigo-Torres Lidia"/>
            <person name="Arahal R.David."/>
        </authorList>
    </citation>
    <scope>NUCLEOTIDE SEQUENCE [LARGE SCALE GENOMIC DNA]</scope>
    <source>
        <strain evidence="11">CECT 5096</strain>
    </source>
</reference>
<dbReference type="GO" id="GO:0006355">
    <property type="term" value="P:regulation of DNA-templated transcription"/>
    <property type="evidence" value="ECO:0007669"/>
    <property type="project" value="InterPro"/>
</dbReference>
<dbReference type="InterPro" id="IPR036388">
    <property type="entry name" value="WH-like_DNA-bd_sf"/>
</dbReference>
<evidence type="ECO:0000256" key="2">
    <source>
        <dbReference type="ARBA" id="ARBA00023012"/>
    </source>
</evidence>
<dbReference type="PROSITE" id="PS50110">
    <property type="entry name" value="RESPONSE_REGULATORY"/>
    <property type="match status" value="1"/>
</dbReference>
<dbReference type="GO" id="GO:0000976">
    <property type="term" value="F:transcription cis-regulatory region binding"/>
    <property type="evidence" value="ECO:0007669"/>
    <property type="project" value="TreeGrafter"/>
</dbReference>
<accession>A0A0M7AYS0</accession>
<dbReference type="GeneID" id="97673085"/>
<evidence type="ECO:0000313" key="11">
    <source>
        <dbReference type="Proteomes" id="UP000049983"/>
    </source>
</evidence>
<feature type="modified residue" description="4-aspartylphosphate" evidence="6">
    <location>
        <position position="51"/>
    </location>
</feature>
<sequence>MRIALVEDNVSLAKGIAYQLRDAGHSVDVLHHGDDADMFLQQEGGDLVILDINLPGKSGLDLLADLRDREDPRPVILLTARSETEDRVQGLDAGADDYLVKPFEMEELAARIRALGRRKGVAPRQLIDIGTLKLDVGALQLLDGETALELPRRELALLAALSQANGRTVSKAGLLDQLYGAGSETDEKVIEVYVSRLRKRLVPYGVNIQVHRGIGYSLGKSRQ</sequence>
<dbReference type="PANTHER" id="PTHR48111:SF1">
    <property type="entry name" value="TWO-COMPONENT RESPONSE REGULATOR ORR33"/>
    <property type="match status" value="1"/>
</dbReference>
<dbReference type="PROSITE" id="PS51755">
    <property type="entry name" value="OMPR_PHOB"/>
    <property type="match status" value="1"/>
</dbReference>
<organism evidence="10 11">
    <name type="scientific">Roseibium album</name>
    <dbReference type="NCBI Taxonomy" id="311410"/>
    <lineage>
        <taxon>Bacteria</taxon>
        <taxon>Pseudomonadati</taxon>
        <taxon>Pseudomonadota</taxon>
        <taxon>Alphaproteobacteria</taxon>
        <taxon>Hyphomicrobiales</taxon>
        <taxon>Stappiaceae</taxon>
        <taxon>Roseibium</taxon>
    </lineage>
</organism>
<dbReference type="GO" id="GO:0000156">
    <property type="term" value="F:phosphorelay response regulator activity"/>
    <property type="evidence" value="ECO:0007669"/>
    <property type="project" value="TreeGrafter"/>
</dbReference>
<evidence type="ECO:0000259" key="8">
    <source>
        <dbReference type="PROSITE" id="PS50110"/>
    </source>
</evidence>